<dbReference type="OrthoDB" id="9155169at2"/>
<dbReference type="AlphaFoldDB" id="A0A5R8Y3C4"/>
<comment type="similarity">
    <text evidence="2 8">Belongs to the 4-toluene sulfonate uptake permease (TSUP) (TC 2.A.102) family.</text>
</comment>
<dbReference type="PANTHER" id="PTHR30269:SF37">
    <property type="entry name" value="MEMBRANE TRANSPORTER PROTEIN"/>
    <property type="match status" value="1"/>
</dbReference>
<dbReference type="InterPro" id="IPR002781">
    <property type="entry name" value="TM_pro_TauE-like"/>
</dbReference>
<dbReference type="Proteomes" id="UP000308901">
    <property type="component" value="Unassembled WGS sequence"/>
</dbReference>
<proteinExistence type="inferred from homology"/>
<evidence type="ECO:0000256" key="7">
    <source>
        <dbReference type="ARBA" id="ARBA00023136"/>
    </source>
</evidence>
<accession>A0A5R8Y3C4</accession>
<evidence type="ECO:0000256" key="3">
    <source>
        <dbReference type="ARBA" id="ARBA00022448"/>
    </source>
</evidence>
<keyword evidence="5 8" id="KW-0812">Transmembrane</keyword>
<keyword evidence="4 8" id="KW-1003">Cell membrane</keyword>
<sequence length="247" mass="27475">MEMNFILLLAIIVLWASVVHGAIGFGFGMISTPLVALMADIQTTIIFMLLPTMAVNILSIVSEGNFFEALKKFWFIILLMVLGSALGTVLLVYSNSEFFKLLLAAIIFLYLLQGFVKIEATFVSKYPKSSTYGLGVFGGIISGLTNVVAPLMIMYTLEMKYSRKDTIQLSNLCFLFTKIGQIAVFVFYGTFTLDTLGISIFTVLVVCIGMFFGIKIKKRIDVKYYTKILKGLLFIIASFLVINTVFN</sequence>
<dbReference type="GO" id="GO:0005886">
    <property type="term" value="C:plasma membrane"/>
    <property type="evidence" value="ECO:0007669"/>
    <property type="project" value="UniProtKB-SubCell"/>
</dbReference>
<dbReference type="PANTHER" id="PTHR30269">
    <property type="entry name" value="TRANSMEMBRANE PROTEIN YFCA"/>
    <property type="match status" value="1"/>
</dbReference>
<evidence type="ECO:0000256" key="4">
    <source>
        <dbReference type="ARBA" id="ARBA00022475"/>
    </source>
</evidence>
<keyword evidence="10" id="KW-1185">Reference proteome</keyword>
<evidence type="ECO:0000256" key="6">
    <source>
        <dbReference type="ARBA" id="ARBA00022989"/>
    </source>
</evidence>
<dbReference type="EMBL" id="VANU01000001">
    <property type="protein sequence ID" value="TLP40584.1"/>
    <property type="molecule type" value="Genomic_DNA"/>
</dbReference>
<comment type="caution">
    <text evidence="9">The sequence shown here is derived from an EMBL/GenBank/DDBJ whole genome shotgun (WGS) entry which is preliminary data.</text>
</comment>
<feature type="transmembrane region" description="Helical" evidence="8">
    <location>
        <begin position="169"/>
        <end position="190"/>
    </location>
</feature>
<evidence type="ECO:0000313" key="10">
    <source>
        <dbReference type="Proteomes" id="UP000308901"/>
    </source>
</evidence>
<comment type="subcellular location">
    <subcellularLocation>
        <location evidence="1 8">Cell membrane</location>
        <topology evidence="1 8">Multi-pass membrane protein</topology>
    </subcellularLocation>
</comment>
<dbReference type="RefSeq" id="WP_138150874.1">
    <property type="nucleotide sequence ID" value="NZ_VANU01000001.1"/>
</dbReference>
<keyword evidence="7 8" id="KW-0472">Membrane</keyword>
<evidence type="ECO:0000313" key="9">
    <source>
        <dbReference type="EMBL" id="TLP40584.1"/>
    </source>
</evidence>
<keyword evidence="3" id="KW-0813">Transport</keyword>
<dbReference type="Pfam" id="PF01925">
    <property type="entry name" value="TauE"/>
    <property type="match status" value="1"/>
</dbReference>
<feature type="transmembrane region" description="Helical" evidence="8">
    <location>
        <begin position="196"/>
        <end position="216"/>
    </location>
</feature>
<organism evidence="9 10">
    <name type="scientific">Arcobacter arenosus</name>
    <dbReference type="NCBI Taxonomy" id="2576037"/>
    <lineage>
        <taxon>Bacteria</taxon>
        <taxon>Pseudomonadati</taxon>
        <taxon>Campylobacterota</taxon>
        <taxon>Epsilonproteobacteria</taxon>
        <taxon>Campylobacterales</taxon>
        <taxon>Arcobacteraceae</taxon>
        <taxon>Arcobacter</taxon>
    </lineage>
</organism>
<gene>
    <name evidence="9" type="ORF">FDK22_00795</name>
</gene>
<evidence type="ECO:0000256" key="2">
    <source>
        <dbReference type="ARBA" id="ARBA00009142"/>
    </source>
</evidence>
<evidence type="ECO:0000256" key="5">
    <source>
        <dbReference type="ARBA" id="ARBA00022692"/>
    </source>
</evidence>
<evidence type="ECO:0000256" key="8">
    <source>
        <dbReference type="RuleBase" id="RU363041"/>
    </source>
</evidence>
<feature type="transmembrane region" description="Helical" evidence="8">
    <location>
        <begin position="228"/>
        <end position="246"/>
    </location>
</feature>
<feature type="transmembrane region" description="Helical" evidence="8">
    <location>
        <begin position="73"/>
        <end position="93"/>
    </location>
</feature>
<feature type="transmembrane region" description="Helical" evidence="8">
    <location>
        <begin position="98"/>
        <end position="116"/>
    </location>
</feature>
<feature type="transmembrane region" description="Helical" evidence="8">
    <location>
        <begin position="136"/>
        <end position="157"/>
    </location>
</feature>
<dbReference type="InterPro" id="IPR052017">
    <property type="entry name" value="TSUP"/>
</dbReference>
<name>A0A5R8Y3C4_9BACT</name>
<evidence type="ECO:0000256" key="1">
    <source>
        <dbReference type="ARBA" id="ARBA00004651"/>
    </source>
</evidence>
<feature type="transmembrane region" description="Helical" evidence="8">
    <location>
        <begin position="6"/>
        <end position="27"/>
    </location>
</feature>
<reference evidence="9 10" key="1">
    <citation type="submission" date="2019-05" db="EMBL/GenBank/DDBJ databases">
        <title>Arcobacter sp. nov., isolated from sea sediment.</title>
        <authorList>
            <person name="Kim W."/>
        </authorList>
    </citation>
    <scope>NUCLEOTIDE SEQUENCE [LARGE SCALE GENOMIC DNA]</scope>
    <source>
        <strain evidence="9 10">CAU 1517</strain>
    </source>
</reference>
<protein>
    <recommendedName>
        <fullName evidence="8">Probable membrane transporter protein</fullName>
    </recommendedName>
</protein>
<feature type="transmembrane region" description="Helical" evidence="8">
    <location>
        <begin position="34"/>
        <end position="61"/>
    </location>
</feature>
<keyword evidence="6 8" id="KW-1133">Transmembrane helix</keyword>